<feature type="repeat" description="NHL" evidence="6">
    <location>
        <begin position="224"/>
        <end position="267"/>
    </location>
</feature>
<evidence type="ECO:0000256" key="2">
    <source>
        <dbReference type="ARBA" id="ARBA00022737"/>
    </source>
</evidence>
<dbReference type="PANTHER" id="PTHR24104:SF57">
    <property type="entry name" value="BEE-MILK PROTEIN"/>
    <property type="match status" value="1"/>
</dbReference>
<comment type="caution">
    <text evidence="7">The sequence shown here is derived from an EMBL/GenBank/DDBJ whole genome shotgun (WGS) entry which is preliminary data.</text>
</comment>
<feature type="repeat" description="NHL" evidence="6">
    <location>
        <begin position="536"/>
        <end position="579"/>
    </location>
</feature>
<keyword evidence="4" id="KW-0862">Zinc</keyword>
<dbReference type="AlphaFoldDB" id="A0A2B4R3E2"/>
<keyword evidence="2" id="KW-0677">Repeat</keyword>
<feature type="repeat" description="NHL" evidence="6">
    <location>
        <begin position="625"/>
        <end position="668"/>
    </location>
</feature>
<dbReference type="Proteomes" id="UP000225706">
    <property type="component" value="Unassembled WGS sequence"/>
</dbReference>
<dbReference type="Gene3D" id="2.120.10.30">
    <property type="entry name" value="TolB, C-terminal domain"/>
    <property type="match status" value="3"/>
</dbReference>
<dbReference type="InterPro" id="IPR013783">
    <property type="entry name" value="Ig-like_fold"/>
</dbReference>
<dbReference type="Pfam" id="PF01436">
    <property type="entry name" value="NHL"/>
    <property type="match status" value="6"/>
</dbReference>
<evidence type="ECO:0000256" key="5">
    <source>
        <dbReference type="PROSITE-ProRule" id="PRU00087"/>
    </source>
</evidence>
<feature type="repeat" description="Filamin" evidence="5">
    <location>
        <begin position="331"/>
        <end position="434"/>
    </location>
</feature>
<dbReference type="Pfam" id="PF00630">
    <property type="entry name" value="Filamin"/>
    <property type="match status" value="2"/>
</dbReference>
<dbReference type="FunFam" id="2.120.10.30:FF:000037">
    <property type="entry name" value="Uncharacterized protein, isoform E"/>
    <property type="match status" value="2"/>
</dbReference>
<dbReference type="SMART" id="SM00557">
    <property type="entry name" value="IG_FLMN"/>
    <property type="match status" value="2"/>
</dbReference>
<proteinExistence type="predicted"/>
<dbReference type="GO" id="GO:0005737">
    <property type="term" value="C:cytoplasm"/>
    <property type="evidence" value="ECO:0007669"/>
    <property type="project" value="UniProtKB-SubCell"/>
</dbReference>
<dbReference type="GO" id="GO:0008270">
    <property type="term" value="F:zinc ion binding"/>
    <property type="evidence" value="ECO:0007669"/>
    <property type="project" value="UniProtKB-KW"/>
</dbReference>
<dbReference type="GO" id="GO:0061630">
    <property type="term" value="F:ubiquitin protein ligase activity"/>
    <property type="evidence" value="ECO:0007669"/>
    <property type="project" value="TreeGrafter"/>
</dbReference>
<dbReference type="InterPro" id="IPR014756">
    <property type="entry name" value="Ig_E-set"/>
</dbReference>
<evidence type="ECO:0000313" key="8">
    <source>
        <dbReference type="Proteomes" id="UP000225706"/>
    </source>
</evidence>
<gene>
    <name evidence="7" type="primary">trim71</name>
    <name evidence="7" type="ORF">AWC38_SpisGene24515</name>
</gene>
<keyword evidence="3" id="KW-0863">Zinc-finger</keyword>
<dbReference type="PANTHER" id="PTHR24104">
    <property type="entry name" value="E3 UBIQUITIN-PROTEIN LIGASE NHLRC1-RELATED"/>
    <property type="match status" value="1"/>
</dbReference>
<dbReference type="GO" id="GO:0000209">
    <property type="term" value="P:protein polyubiquitination"/>
    <property type="evidence" value="ECO:0007669"/>
    <property type="project" value="TreeGrafter"/>
</dbReference>
<evidence type="ECO:0000313" key="7">
    <source>
        <dbReference type="EMBL" id="PFX11666.1"/>
    </source>
</evidence>
<dbReference type="PROSITE" id="PS50194">
    <property type="entry name" value="FILAMIN_REPEAT"/>
    <property type="match status" value="2"/>
</dbReference>
<dbReference type="InterPro" id="IPR001298">
    <property type="entry name" value="Filamin/ABP280_rpt"/>
</dbReference>
<evidence type="ECO:0000256" key="3">
    <source>
        <dbReference type="ARBA" id="ARBA00022771"/>
    </source>
</evidence>
<sequence length="713" mass="78837">ENEALKAKTIHGGIGRVFSSESKADQSTAKGKGLTEAIIGIQANFVLTTKNAKGQQCYEKRDRVTAEIKNQEGHDCATEVRVKDNHDGSYKVSYFVKETGRCQAVVKVNEEEAGGSPFSVEVTPRQFRPVLSFGQQGSSPGMLSNPWGVAVNERDEIAVTEWDNHRVQVFSSDGTYLRSFGSKGDKQGELNRPYGIAFGKNKNIIVADCFNHRVQLFSEQGEYLSQFGSKGNLDHQLFHPLGLSVENDGNIIIADSNNKLIKMFSPKGHYLNKFGGEGSLTFPFHCIQYEKYLIVSDTDEHCIKVFDRNGIASDSSIFIAFHLQDNNSFISSESKADQSTAKGKGLTEAIIGIQANFVLTTKNAKGQQCYEKRDRVTAEIKNQEGHDCATEVRVKDNHDGSYKVSYFAKETGRCQAVVKVNEEEAGGSPFSVEVSPRQFRPVLSFGQHGSSPGMLNRPWGVAVNERDEIAVTEMRNRRVQVFSSDGTYLRSFGSKGDKQGEFDCPAGIAFDKNNNIIVVDGANHRVQLFSEQGEYLSQFGGKGNLDHQLFYPHGVSVENDGNIIIVDSENKLIKMFSPKGHYLNKFGGEGSLTFPLHCIQYEKYLIVSDRGEHCIKVFDGNGNFLYRFGKEGEGDGEFNKPQLLSVNKAGHLMVCDVGNDRVQVFDLSGKFMTKFGSKGDKKGEFNAPVSVAVLSDGRILVSDLGNHRIQIFE</sequence>
<feature type="repeat" description="Filamin" evidence="5">
    <location>
        <begin position="19"/>
        <end position="122"/>
    </location>
</feature>
<dbReference type="PROSITE" id="PS51125">
    <property type="entry name" value="NHL"/>
    <property type="match status" value="8"/>
</dbReference>
<dbReference type="InterPro" id="IPR050952">
    <property type="entry name" value="TRIM-NHL_E3_ligases"/>
</dbReference>
<feature type="repeat" description="NHL" evidence="6">
    <location>
        <begin position="177"/>
        <end position="220"/>
    </location>
</feature>
<dbReference type="InterPro" id="IPR017868">
    <property type="entry name" value="Filamin/ABP280_repeat-like"/>
</dbReference>
<dbReference type="InterPro" id="IPR011042">
    <property type="entry name" value="6-blade_b-propeller_TolB-like"/>
</dbReference>
<feature type="repeat" description="NHL" evidence="6">
    <location>
        <begin position="442"/>
        <end position="485"/>
    </location>
</feature>
<feature type="repeat" description="NHL" evidence="6">
    <location>
        <begin position="672"/>
        <end position="713"/>
    </location>
</feature>
<dbReference type="GO" id="GO:0043161">
    <property type="term" value="P:proteasome-mediated ubiquitin-dependent protein catabolic process"/>
    <property type="evidence" value="ECO:0007669"/>
    <property type="project" value="TreeGrafter"/>
</dbReference>
<name>A0A2B4R3E2_STYPI</name>
<keyword evidence="8" id="KW-1185">Reference proteome</keyword>
<evidence type="ECO:0000256" key="4">
    <source>
        <dbReference type="ARBA" id="ARBA00022833"/>
    </source>
</evidence>
<dbReference type="EMBL" id="LSMT01002049">
    <property type="protein sequence ID" value="PFX11666.1"/>
    <property type="molecule type" value="Genomic_DNA"/>
</dbReference>
<organism evidence="7 8">
    <name type="scientific">Stylophora pistillata</name>
    <name type="common">Smooth cauliflower coral</name>
    <dbReference type="NCBI Taxonomy" id="50429"/>
    <lineage>
        <taxon>Eukaryota</taxon>
        <taxon>Metazoa</taxon>
        <taxon>Cnidaria</taxon>
        <taxon>Anthozoa</taxon>
        <taxon>Hexacorallia</taxon>
        <taxon>Scleractinia</taxon>
        <taxon>Astrocoeniina</taxon>
        <taxon>Pocilloporidae</taxon>
        <taxon>Stylophora</taxon>
    </lineage>
</organism>
<dbReference type="Pfam" id="PF17170">
    <property type="entry name" value="DUF5128"/>
    <property type="match status" value="1"/>
</dbReference>
<dbReference type="InterPro" id="IPR001258">
    <property type="entry name" value="NHL_repeat"/>
</dbReference>
<reference evidence="8" key="1">
    <citation type="journal article" date="2017" name="bioRxiv">
        <title>Comparative analysis of the genomes of Stylophora pistillata and Acropora digitifera provides evidence for extensive differences between species of corals.</title>
        <authorList>
            <person name="Voolstra C.R."/>
            <person name="Li Y."/>
            <person name="Liew Y.J."/>
            <person name="Baumgarten S."/>
            <person name="Zoccola D."/>
            <person name="Flot J.-F."/>
            <person name="Tambutte S."/>
            <person name="Allemand D."/>
            <person name="Aranda M."/>
        </authorList>
    </citation>
    <scope>NUCLEOTIDE SEQUENCE [LARGE SCALE GENOMIC DNA]</scope>
</reference>
<feature type="repeat" description="NHL" evidence="6">
    <location>
        <begin position="130"/>
        <end position="173"/>
    </location>
</feature>
<keyword evidence="1" id="KW-0479">Metal-binding</keyword>
<feature type="repeat" description="NHL" evidence="6">
    <location>
        <begin position="489"/>
        <end position="532"/>
    </location>
</feature>
<dbReference type="Gene3D" id="2.60.40.10">
    <property type="entry name" value="Immunoglobulins"/>
    <property type="match status" value="1"/>
</dbReference>
<dbReference type="OrthoDB" id="5980183at2759"/>
<evidence type="ECO:0000256" key="1">
    <source>
        <dbReference type="ARBA" id="ARBA00022723"/>
    </source>
</evidence>
<feature type="non-terminal residue" evidence="7">
    <location>
        <position position="1"/>
    </location>
</feature>
<accession>A0A2B4R3E2</accession>
<evidence type="ECO:0000256" key="6">
    <source>
        <dbReference type="PROSITE-ProRule" id="PRU00504"/>
    </source>
</evidence>
<protein>
    <submittedName>
        <fullName evidence="7">E3 ubiquitin-protein ligase TRIM71</fullName>
    </submittedName>
</protein>
<dbReference type="SUPFAM" id="SSF81296">
    <property type="entry name" value="E set domains"/>
    <property type="match status" value="2"/>
</dbReference>
<dbReference type="SUPFAM" id="SSF101898">
    <property type="entry name" value="NHL repeat"/>
    <property type="match status" value="2"/>
</dbReference>